<proteinExistence type="predicted"/>
<name>A0ABR3FKL5_9AGAR</name>
<accession>A0ABR3FKL5</accession>
<keyword evidence="2" id="KW-1185">Reference proteome</keyword>
<evidence type="ECO:0000313" key="2">
    <source>
        <dbReference type="Proteomes" id="UP001465976"/>
    </source>
</evidence>
<organism evidence="1 2">
    <name type="scientific">Marasmius crinis-equi</name>
    <dbReference type="NCBI Taxonomy" id="585013"/>
    <lineage>
        <taxon>Eukaryota</taxon>
        <taxon>Fungi</taxon>
        <taxon>Dikarya</taxon>
        <taxon>Basidiomycota</taxon>
        <taxon>Agaricomycotina</taxon>
        <taxon>Agaricomycetes</taxon>
        <taxon>Agaricomycetidae</taxon>
        <taxon>Agaricales</taxon>
        <taxon>Marasmiineae</taxon>
        <taxon>Marasmiaceae</taxon>
        <taxon>Marasmius</taxon>
    </lineage>
</organism>
<dbReference type="Proteomes" id="UP001465976">
    <property type="component" value="Unassembled WGS sequence"/>
</dbReference>
<evidence type="ECO:0000313" key="1">
    <source>
        <dbReference type="EMBL" id="KAL0575922.1"/>
    </source>
</evidence>
<sequence length="606" mass="68673">MSRLTATTALDRLRRMGRPPSGVDINKPSREAQNALFCIGVLSGQKFRGSLNNTTTTIQIRANWAPVLERWVLFFLKSVILASEEPITPEGVDFVDNAFAYIPELVSFPDLDYRSIRHSQIEHLIVQAWLKVIEKDHGPWGPWSLAAASVTATHSDTLDRGFPNTTPPVSYHVNNAQLGLILIRKLNTLILRLPQMGAVDINHFRTYLSFIIGSDSWVSGPRPIFIDTNLLVLSLLSIIRTLLLKRRITPGVNEKTVAKLDAEVVVHYTVRKSLALLITITDNPFHVLDLLDSGFIDAIFKCSSLYYALDEKDWQPGPASMSQSLTKILDRLSRYLVFGTVLRQFIRKTSRVRTSPNLEERLKSRSQDVWRAWDRVRNKALALYEFYCNIKRIGFCLCPECPTRLNRPQGAPNDNRVGALYCSAACQKRHWNLGHGEDCRRYRGPDVIALEQDFLFIQEWAKSCLSKNASFLSKGIADYMSEALEDSGTENHKSPIIFIDLDSEGLPSEEAFQIINTDDITELQPKYKWNPETIDEFLRDWQAYEGQQDSITMLISIPKYYPQAMIIWASMSYPLEGDNGMVQGGDGVMKSQKAFEFLEGDGDILD</sequence>
<protein>
    <recommendedName>
        <fullName evidence="3">MYND-type domain-containing protein</fullName>
    </recommendedName>
</protein>
<gene>
    <name evidence="1" type="ORF">V5O48_006052</name>
</gene>
<reference evidence="1 2" key="1">
    <citation type="submission" date="2024-02" db="EMBL/GenBank/DDBJ databases">
        <title>A draft genome for the cacao thread blight pathogen Marasmius crinis-equi.</title>
        <authorList>
            <person name="Cohen S.P."/>
            <person name="Baruah I.K."/>
            <person name="Amoako-Attah I."/>
            <person name="Bukari Y."/>
            <person name="Meinhardt L.W."/>
            <person name="Bailey B.A."/>
        </authorList>
    </citation>
    <scope>NUCLEOTIDE SEQUENCE [LARGE SCALE GENOMIC DNA]</scope>
    <source>
        <strain evidence="1 2">GH-76</strain>
    </source>
</reference>
<dbReference type="EMBL" id="JBAHYK010000262">
    <property type="protein sequence ID" value="KAL0575922.1"/>
    <property type="molecule type" value="Genomic_DNA"/>
</dbReference>
<evidence type="ECO:0008006" key="3">
    <source>
        <dbReference type="Google" id="ProtNLM"/>
    </source>
</evidence>
<comment type="caution">
    <text evidence="1">The sequence shown here is derived from an EMBL/GenBank/DDBJ whole genome shotgun (WGS) entry which is preliminary data.</text>
</comment>